<dbReference type="Proteomes" id="UP001239445">
    <property type="component" value="Unassembled WGS sequence"/>
</dbReference>
<organism evidence="2 3">
    <name type="scientific">Echria macrotheca</name>
    <dbReference type="NCBI Taxonomy" id="438768"/>
    <lineage>
        <taxon>Eukaryota</taxon>
        <taxon>Fungi</taxon>
        <taxon>Dikarya</taxon>
        <taxon>Ascomycota</taxon>
        <taxon>Pezizomycotina</taxon>
        <taxon>Sordariomycetes</taxon>
        <taxon>Sordariomycetidae</taxon>
        <taxon>Sordariales</taxon>
        <taxon>Schizotheciaceae</taxon>
        <taxon>Echria</taxon>
    </lineage>
</organism>
<feature type="compositionally biased region" description="Polar residues" evidence="1">
    <location>
        <begin position="41"/>
        <end position="51"/>
    </location>
</feature>
<accession>A0AAJ0BBT5</accession>
<evidence type="ECO:0000313" key="2">
    <source>
        <dbReference type="EMBL" id="KAK1754173.1"/>
    </source>
</evidence>
<proteinExistence type="predicted"/>
<dbReference type="AlphaFoldDB" id="A0AAJ0BBT5"/>
<comment type="caution">
    <text evidence="2">The sequence shown here is derived from an EMBL/GenBank/DDBJ whole genome shotgun (WGS) entry which is preliminary data.</text>
</comment>
<keyword evidence="3" id="KW-1185">Reference proteome</keyword>
<feature type="compositionally biased region" description="Polar residues" evidence="1">
    <location>
        <begin position="64"/>
        <end position="73"/>
    </location>
</feature>
<feature type="compositionally biased region" description="Polar residues" evidence="1">
    <location>
        <begin position="1"/>
        <end position="15"/>
    </location>
</feature>
<name>A0AAJ0BBT5_9PEZI</name>
<gene>
    <name evidence="2" type="ORF">QBC47DRAFT_362141</name>
</gene>
<evidence type="ECO:0000256" key="1">
    <source>
        <dbReference type="SAM" id="MobiDB-lite"/>
    </source>
</evidence>
<feature type="region of interest" description="Disordered" evidence="1">
    <location>
        <begin position="1"/>
        <end position="74"/>
    </location>
</feature>
<dbReference type="EMBL" id="MU839836">
    <property type="protein sequence ID" value="KAK1754173.1"/>
    <property type="molecule type" value="Genomic_DNA"/>
</dbReference>
<reference evidence="2" key="1">
    <citation type="submission" date="2023-06" db="EMBL/GenBank/DDBJ databases">
        <title>Genome-scale phylogeny and comparative genomics of the fungal order Sordariales.</title>
        <authorList>
            <consortium name="Lawrence Berkeley National Laboratory"/>
            <person name="Hensen N."/>
            <person name="Bonometti L."/>
            <person name="Westerberg I."/>
            <person name="Brannstrom I.O."/>
            <person name="Guillou S."/>
            <person name="Cros-Aarteil S."/>
            <person name="Calhoun S."/>
            <person name="Haridas S."/>
            <person name="Kuo A."/>
            <person name="Mondo S."/>
            <person name="Pangilinan J."/>
            <person name="Riley R."/>
            <person name="Labutti K."/>
            <person name="Andreopoulos B."/>
            <person name="Lipzen A."/>
            <person name="Chen C."/>
            <person name="Yanf M."/>
            <person name="Daum C."/>
            <person name="Ng V."/>
            <person name="Clum A."/>
            <person name="Steindorff A."/>
            <person name="Ohm R."/>
            <person name="Martin F."/>
            <person name="Silar P."/>
            <person name="Natvig D."/>
            <person name="Lalanne C."/>
            <person name="Gautier V."/>
            <person name="Ament-Velasquez S.L."/>
            <person name="Kruys A."/>
            <person name="Hutchinson M.I."/>
            <person name="Powell A.J."/>
            <person name="Barry K."/>
            <person name="Miller A.N."/>
            <person name="Grigoriev I.V."/>
            <person name="Debuchy R."/>
            <person name="Gladieux P."/>
            <person name="Thoren M.H."/>
            <person name="Johannesson H."/>
        </authorList>
    </citation>
    <scope>NUCLEOTIDE SEQUENCE</scope>
    <source>
        <strain evidence="2">PSN4</strain>
    </source>
</reference>
<sequence>MGFTTSATAYHSTPSLEDAETSLSDEKPAKTGPESEDGSSGVDQSPATSLVSRAETDEMGDPTRQPSRISQGVLQPAEIIEMENWELAPGRIREVSNRNPQKGEPEFLIGLYGVFRVKPGVACTVKNRLYIDAILQVIVISSA</sequence>
<protein>
    <submittedName>
        <fullName evidence="2">Uncharacterized protein</fullName>
    </submittedName>
</protein>
<evidence type="ECO:0000313" key="3">
    <source>
        <dbReference type="Proteomes" id="UP001239445"/>
    </source>
</evidence>